<dbReference type="Proteomes" id="UP001596414">
    <property type="component" value="Unassembled WGS sequence"/>
</dbReference>
<sequence length="339" mass="37212">MSLSITIRVDGGPEIGYGHLIRSNSLTEKFLSREQAVTIATTTPEPARSVFPDAVEVITLPSRGNPDPFAEWLDANSQDIVFTDAYPVDTEYQHAIHDRVSLAVLQDDTRHAVCSDLFINGNLSASDINYEFIGEKPKTCLGTDYALLGRKIRNRAKDEPPWRAQPERALVIMGGSDIANLMPTAVRAFDGFDIHVDAIVGPGFSAAQERTIRATAEDISADVCIARDPDDLVERMFQADFAVSTSSSTTYELLALGTPIVSVPVVDNQEPIAQSLRERDVARTLDRDAGKEAFIRAIEAYMADQEQRQAYRNLGRQLVDGRGVERVSAEILSLSEDNG</sequence>
<evidence type="ECO:0000313" key="1">
    <source>
        <dbReference type="EMBL" id="MFC7127680.1"/>
    </source>
</evidence>
<dbReference type="AlphaFoldDB" id="A0ABD5X919"/>
<comment type="caution">
    <text evidence="1">The sequence shown here is derived from an EMBL/GenBank/DDBJ whole genome shotgun (WGS) entry which is preliminary data.</text>
</comment>
<accession>A0ABD5X919</accession>
<dbReference type="RefSeq" id="WP_267635746.1">
    <property type="nucleotide sequence ID" value="NZ_JAODIY010000001.1"/>
</dbReference>
<dbReference type="EMBL" id="JBHSZQ010000051">
    <property type="protein sequence ID" value="MFC7127680.1"/>
    <property type="molecule type" value="Genomic_DNA"/>
</dbReference>
<dbReference type="Gene3D" id="3.40.50.11190">
    <property type="match status" value="1"/>
</dbReference>
<evidence type="ECO:0000313" key="2">
    <source>
        <dbReference type="Proteomes" id="UP001596414"/>
    </source>
</evidence>
<organism evidence="1 2">
    <name type="scientific">Halovenus rubra</name>
    <dbReference type="NCBI Taxonomy" id="869890"/>
    <lineage>
        <taxon>Archaea</taxon>
        <taxon>Methanobacteriati</taxon>
        <taxon>Methanobacteriota</taxon>
        <taxon>Stenosarchaea group</taxon>
        <taxon>Halobacteria</taxon>
        <taxon>Halobacteriales</taxon>
        <taxon>Haloarculaceae</taxon>
        <taxon>Halovenus</taxon>
    </lineage>
</organism>
<reference evidence="1 2" key="1">
    <citation type="journal article" date="2014" name="Int. J. Syst. Evol. Microbiol.">
        <title>Complete genome sequence of Corynebacterium casei LMG S-19264T (=DSM 44701T), isolated from a smear-ripened cheese.</title>
        <authorList>
            <consortium name="US DOE Joint Genome Institute (JGI-PGF)"/>
            <person name="Walter F."/>
            <person name="Albersmeier A."/>
            <person name="Kalinowski J."/>
            <person name="Ruckert C."/>
        </authorList>
    </citation>
    <scope>NUCLEOTIDE SEQUENCE [LARGE SCALE GENOMIC DNA]</scope>
    <source>
        <strain evidence="1 2">CGMCC 4.7215</strain>
    </source>
</reference>
<proteinExistence type="predicted"/>
<dbReference type="SUPFAM" id="SSF53756">
    <property type="entry name" value="UDP-Glycosyltransferase/glycogen phosphorylase"/>
    <property type="match status" value="1"/>
</dbReference>
<name>A0ABD5X919_9EURY</name>
<protein>
    <submittedName>
        <fullName evidence="1">PseG/SpsG family protein</fullName>
    </submittedName>
</protein>
<gene>
    <name evidence="1" type="ORF">ACFQJ7_16925</name>
</gene>
<dbReference type="Gene3D" id="3.40.50.2000">
    <property type="entry name" value="Glycogen Phosphorylase B"/>
    <property type="match status" value="1"/>
</dbReference>